<feature type="transmembrane region" description="Helical" evidence="5">
    <location>
        <begin position="222"/>
        <end position="242"/>
    </location>
</feature>
<feature type="transmembrane region" description="Helical" evidence="5">
    <location>
        <begin position="95"/>
        <end position="117"/>
    </location>
</feature>
<feature type="transmembrane region" description="Helical" evidence="5">
    <location>
        <begin position="257"/>
        <end position="277"/>
    </location>
</feature>
<evidence type="ECO:0000313" key="6">
    <source>
        <dbReference type="EMBL" id="KUJ12280.1"/>
    </source>
</evidence>
<feature type="transmembrane region" description="Helical" evidence="5">
    <location>
        <begin position="137"/>
        <end position="161"/>
    </location>
</feature>
<protein>
    <submittedName>
        <fullName evidence="6">RTA1-domain-containing protein</fullName>
    </submittedName>
</protein>
<reference evidence="6 7" key="1">
    <citation type="submission" date="2015-10" db="EMBL/GenBank/DDBJ databases">
        <title>Full genome of DAOMC 229536 Phialocephala scopiformis, a fungal endophyte of spruce producing the potent anti-insectan compound rugulosin.</title>
        <authorList>
            <consortium name="DOE Joint Genome Institute"/>
            <person name="Walker A.K."/>
            <person name="Frasz S.L."/>
            <person name="Seifert K.A."/>
            <person name="Miller J.D."/>
            <person name="Mondo S.J."/>
            <person name="Labutti K."/>
            <person name="Lipzen A."/>
            <person name="Dockter R."/>
            <person name="Kennedy M."/>
            <person name="Grigoriev I.V."/>
            <person name="Spatafora J.W."/>
        </authorList>
    </citation>
    <scope>NUCLEOTIDE SEQUENCE [LARGE SCALE GENOMIC DNA]</scope>
    <source>
        <strain evidence="6 7">CBS 120377</strain>
    </source>
</reference>
<proteinExistence type="predicted"/>
<feature type="transmembrane region" description="Helical" evidence="5">
    <location>
        <begin position="173"/>
        <end position="197"/>
    </location>
</feature>
<evidence type="ECO:0000256" key="1">
    <source>
        <dbReference type="ARBA" id="ARBA00004141"/>
    </source>
</evidence>
<dbReference type="Pfam" id="PF04479">
    <property type="entry name" value="RTA1"/>
    <property type="match status" value="1"/>
</dbReference>
<keyword evidence="3 5" id="KW-1133">Transmembrane helix</keyword>
<dbReference type="InParanoid" id="A0A194WWF3"/>
<dbReference type="EMBL" id="KQ947424">
    <property type="protein sequence ID" value="KUJ12280.1"/>
    <property type="molecule type" value="Genomic_DNA"/>
</dbReference>
<comment type="subcellular location">
    <subcellularLocation>
        <location evidence="1">Membrane</location>
        <topology evidence="1">Multi-pass membrane protein</topology>
    </subcellularLocation>
</comment>
<gene>
    <name evidence="6" type="ORF">LY89DRAFT_785671</name>
</gene>
<name>A0A194WWF3_MOLSC</name>
<dbReference type="Proteomes" id="UP000070700">
    <property type="component" value="Unassembled WGS sequence"/>
</dbReference>
<dbReference type="GeneID" id="28832637"/>
<dbReference type="OrthoDB" id="4521223at2759"/>
<feature type="transmembrane region" description="Helical" evidence="5">
    <location>
        <begin position="63"/>
        <end position="83"/>
    </location>
</feature>
<dbReference type="RefSeq" id="XP_018066635.1">
    <property type="nucleotide sequence ID" value="XM_018222911.1"/>
</dbReference>
<dbReference type="FunCoup" id="A0A194WWF3">
    <property type="interactions" value="60"/>
</dbReference>
<evidence type="ECO:0000313" key="7">
    <source>
        <dbReference type="Proteomes" id="UP000070700"/>
    </source>
</evidence>
<keyword evidence="7" id="KW-1185">Reference proteome</keyword>
<dbReference type="AlphaFoldDB" id="A0A194WWF3"/>
<evidence type="ECO:0000256" key="2">
    <source>
        <dbReference type="ARBA" id="ARBA00022692"/>
    </source>
</evidence>
<dbReference type="GO" id="GO:0005886">
    <property type="term" value="C:plasma membrane"/>
    <property type="evidence" value="ECO:0007669"/>
    <property type="project" value="TreeGrafter"/>
</dbReference>
<dbReference type="GO" id="GO:0000324">
    <property type="term" value="C:fungal-type vacuole"/>
    <property type="evidence" value="ECO:0007669"/>
    <property type="project" value="TreeGrafter"/>
</dbReference>
<keyword evidence="4 5" id="KW-0472">Membrane</keyword>
<evidence type="ECO:0000256" key="3">
    <source>
        <dbReference type="ARBA" id="ARBA00022989"/>
    </source>
</evidence>
<accession>A0A194WWF3</accession>
<dbReference type="InterPro" id="IPR007568">
    <property type="entry name" value="RTA1"/>
</dbReference>
<dbReference type="PANTHER" id="PTHR31465">
    <property type="entry name" value="PROTEIN RTA1-RELATED"/>
    <property type="match status" value="1"/>
</dbReference>
<sequence length="303" mass="33357">MDQIVSFLLERADNVHHDCTKETCTVKESVYGYYPSKPVNLILVIVFGLSLIAHLYQGARSRAWTFMVALVVGTMTEVIGYIGRLLMRNDPFSKAYLGIQLVCLTVAPAFIAGGIYLTLKHIIIVYGAQFSRIKPTWYTRIFIFCDVMGILIQTAGAAMAAGGGNSVTIGNDVMMVGLVSQVVTLAIFGLMAVDVFFRVRRHRGQFAPSAEALRASKQFKGFLIAVGVAYCTIFIRCVYRIAEMAGGWSNPIMQDQIAFIILDGAMCVVAVVALNVFHPGFLFRQSYATIKAEKMQSENMVMA</sequence>
<dbReference type="PANTHER" id="PTHR31465:SF8">
    <property type="entry name" value="DOMAIN PROTEIN, PUTATIVE (AFU_ORTHOLOGUE AFUA_6G14140)-RELATED"/>
    <property type="match status" value="1"/>
</dbReference>
<evidence type="ECO:0000256" key="5">
    <source>
        <dbReference type="SAM" id="Phobius"/>
    </source>
</evidence>
<evidence type="ECO:0000256" key="4">
    <source>
        <dbReference type="ARBA" id="ARBA00023136"/>
    </source>
</evidence>
<keyword evidence="2 5" id="KW-0812">Transmembrane</keyword>
<feature type="transmembrane region" description="Helical" evidence="5">
    <location>
        <begin position="39"/>
        <end position="56"/>
    </location>
</feature>
<organism evidence="6 7">
    <name type="scientific">Mollisia scopiformis</name>
    <name type="common">Conifer needle endophyte fungus</name>
    <name type="synonym">Phialocephala scopiformis</name>
    <dbReference type="NCBI Taxonomy" id="149040"/>
    <lineage>
        <taxon>Eukaryota</taxon>
        <taxon>Fungi</taxon>
        <taxon>Dikarya</taxon>
        <taxon>Ascomycota</taxon>
        <taxon>Pezizomycotina</taxon>
        <taxon>Leotiomycetes</taxon>
        <taxon>Helotiales</taxon>
        <taxon>Mollisiaceae</taxon>
        <taxon>Mollisia</taxon>
    </lineage>
</organism>
<dbReference type="KEGG" id="psco:LY89DRAFT_785671"/>